<keyword evidence="2" id="KW-1185">Reference proteome</keyword>
<reference evidence="1 2" key="1">
    <citation type="journal article" date="2015" name="Stand. Genomic Sci.">
        <title>Genomic Encyclopedia of Bacterial and Archaeal Type Strains, Phase III: the genomes of soil and plant-associated and newly described type strains.</title>
        <authorList>
            <person name="Whitman W.B."/>
            <person name="Woyke T."/>
            <person name="Klenk H.P."/>
            <person name="Zhou Y."/>
            <person name="Lilburn T.G."/>
            <person name="Beck B.J."/>
            <person name="De Vos P."/>
            <person name="Vandamme P."/>
            <person name="Eisen J.A."/>
            <person name="Garrity G."/>
            <person name="Hugenholtz P."/>
            <person name="Kyrpides N.C."/>
        </authorList>
    </citation>
    <scope>NUCLEOTIDE SEQUENCE [LARGE SCALE GENOMIC DNA]</scope>
    <source>
        <strain evidence="1 2">CGMCC 1.10947</strain>
    </source>
</reference>
<protein>
    <submittedName>
        <fullName evidence="1">Uncharacterized protein</fullName>
    </submittedName>
</protein>
<proteinExistence type="predicted"/>
<comment type="caution">
    <text evidence="1">The sequence shown here is derived from an EMBL/GenBank/DDBJ whole genome shotgun (WGS) entry which is preliminary data.</text>
</comment>
<dbReference type="EMBL" id="VLKL01000003">
    <property type="protein sequence ID" value="TWI08847.1"/>
    <property type="molecule type" value="Genomic_DNA"/>
</dbReference>
<organism evidence="1 2">
    <name type="scientific">Bradyrhizobium daqingense</name>
    <dbReference type="NCBI Taxonomy" id="993502"/>
    <lineage>
        <taxon>Bacteria</taxon>
        <taxon>Pseudomonadati</taxon>
        <taxon>Pseudomonadota</taxon>
        <taxon>Alphaproteobacteria</taxon>
        <taxon>Hyphomicrobiales</taxon>
        <taxon>Nitrobacteraceae</taxon>
        <taxon>Bradyrhizobium</taxon>
    </lineage>
</organism>
<dbReference type="Proteomes" id="UP000317176">
    <property type="component" value="Unassembled WGS sequence"/>
</dbReference>
<evidence type="ECO:0000313" key="2">
    <source>
        <dbReference type="Proteomes" id="UP000317176"/>
    </source>
</evidence>
<name>A0A562LMM1_9BRAD</name>
<dbReference type="AlphaFoldDB" id="A0A562LMM1"/>
<sequence>MINIAPRVTDQNLPRASFSGPDAFMEFAFERRQYEAAVQMFAKETSPAGINASIAAARRYRFKLTRTEAREAAVEGLRESLSALGYDETEIRWHAARRGRRDRQFYFMDERTTAARWDELRKRRTH</sequence>
<gene>
    <name evidence="1" type="ORF">IQ17_01671</name>
</gene>
<dbReference type="OrthoDB" id="9962337at2"/>
<dbReference type="RefSeq" id="WP_145630078.1">
    <property type="nucleotide sequence ID" value="NZ_CP088014.1"/>
</dbReference>
<accession>A0A562LMM1</accession>
<evidence type="ECO:0000313" key="1">
    <source>
        <dbReference type="EMBL" id="TWI08847.1"/>
    </source>
</evidence>